<gene>
    <name evidence="5" type="ORF">I302_04988</name>
    <name evidence="6" type="ORF">I302_105864</name>
</gene>
<feature type="compositionally biased region" description="Polar residues" evidence="3">
    <location>
        <begin position="48"/>
        <end position="67"/>
    </location>
</feature>
<reference evidence="5" key="3">
    <citation type="submission" date="2014-01" db="EMBL/GenBank/DDBJ databases">
        <title>Evolution of pathogenesis and genome organization in the Tremellales.</title>
        <authorList>
            <person name="Cuomo C."/>
            <person name="Litvintseva A."/>
            <person name="Heitman J."/>
            <person name="Chen Y."/>
            <person name="Sun S."/>
            <person name="Springer D."/>
            <person name="Dromer F."/>
            <person name="Young S."/>
            <person name="Zeng Q."/>
            <person name="Chapman S."/>
            <person name="Gujja S."/>
            <person name="Saif S."/>
            <person name="Birren B."/>
        </authorList>
    </citation>
    <scope>NUCLEOTIDE SEQUENCE</scope>
    <source>
        <strain evidence="5">CBS 10118</strain>
    </source>
</reference>
<dbReference type="PANTHER" id="PTHR16255:SF1">
    <property type="entry name" value="REQUIRED FOR MEIOTIC NUCLEAR DIVISION PROTEIN 1 HOMOLOG"/>
    <property type="match status" value="1"/>
</dbReference>
<keyword evidence="7" id="KW-1185">Reference proteome</keyword>
<evidence type="ECO:0000256" key="1">
    <source>
        <dbReference type="ARBA" id="ARBA00008306"/>
    </source>
</evidence>
<evidence type="ECO:0000259" key="4">
    <source>
        <dbReference type="Pfam" id="PF02582"/>
    </source>
</evidence>
<name>A0A1B9G2C5_9TREE</name>
<dbReference type="InterPro" id="IPR003734">
    <property type="entry name" value="DUF155"/>
</dbReference>
<reference evidence="6" key="2">
    <citation type="submission" date="2013-07" db="EMBL/GenBank/DDBJ databases">
        <authorList>
            <consortium name="The Broad Institute Genome Sequencing Platform"/>
            <person name="Cuomo C."/>
            <person name="Litvintseva A."/>
            <person name="Chen Y."/>
            <person name="Heitman J."/>
            <person name="Sun S."/>
            <person name="Springer D."/>
            <person name="Dromer F."/>
            <person name="Young S.K."/>
            <person name="Zeng Q."/>
            <person name="Gargeya S."/>
            <person name="Fitzgerald M."/>
            <person name="Abouelleil A."/>
            <person name="Alvarado L."/>
            <person name="Berlin A.M."/>
            <person name="Chapman S.B."/>
            <person name="Dewar J."/>
            <person name="Goldberg J."/>
            <person name="Griggs A."/>
            <person name="Gujja S."/>
            <person name="Hansen M."/>
            <person name="Howarth C."/>
            <person name="Imamovic A."/>
            <person name="Larimer J."/>
            <person name="McCowan C."/>
            <person name="Murphy C."/>
            <person name="Pearson M."/>
            <person name="Priest M."/>
            <person name="Roberts A."/>
            <person name="Saif S."/>
            <person name="Shea T."/>
            <person name="Sykes S."/>
            <person name="Wortman J."/>
            <person name="Nusbaum C."/>
            <person name="Birren B."/>
        </authorList>
    </citation>
    <scope>NUCLEOTIDE SEQUENCE</scope>
    <source>
        <strain evidence="6">CBS 10118</strain>
    </source>
</reference>
<evidence type="ECO:0000256" key="2">
    <source>
        <dbReference type="SAM" id="Coils"/>
    </source>
</evidence>
<dbReference type="InterPro" id="IPR051624">
    <property type="entry name" value="RMD1/Sad1-interacting"/>
</dbReference>
<dbReference type="KEGG" id="kbi:30209387"/>
<dbReference type="EMBL" id="KI894021">
    <property type="protein sequence ID" value="OCF25177.1"/>
    <property type="molecule type" value="Genomic_DNA"/>
</dbReference>
<dbReference type="VEuPathDB" id="FungiDB:I302_04988"/>
<dbReference type="AlphaFoldDB" id="A0A1B9G2C5"/>
<reference evidence="6" key="4">
    <citation type="submission" date="2024-02" db="EMBL/GenBank/DDBJ databases">
        <title>Comparative genomics of Cryptococcus and Kwoniella reveals pathogenesis evolution and contrasting modes of karyotype evolution via chromosome fusion or intercentromeric recombination.</title>
        <authorList>
            <person name="Coelho M.A."/>
            <person name="David-Palma M."/>
            <person name="Shea T."/>
            <person name="Bowers K."/>
            <person name="McGinley-Smith S."/>
            <person name="Mohammad A.W."/>
            <person name="Gnirke A."/>
            <person name="Yurkov A.M."/>
            <person name="Nowrousian M."/>
            <person name="Sun S."/>
            <person name="Cuomo C.A."/>
            <person name="Heitman J."/>
        </authorList>
    </citation>
    <scope>NUCLEOTIDE SEQUENCE</scope>
    <source>
        <strain evidence="6">CBS 10118</strain>
    </source>
</reference>
<evidence type="ECO:0000313" key="7">
    <source>
        <dbReference type="Proteomes" id="UP000092730"/>
    </source>
</evidence>
<keyword evidence="2" id="KW-0175">Coiled coil</keyword>
<sequence>MLSRSLRTFIHQSGPSRLRPTCAECRRPILSAQHPTLPLSLKSTSIARYASSSTPGSRQNGNNNNKTIIPKLPLSHKPPKRRLEAASQPLRNAPSITRGPVLQCIAHTTAERYDLMTLSGVLRSMGIKWDEVPEGDRDRAFVISPWKGKSGLERIIRQNTTPLTPLNLNKTPEVEWVENEDYHDDYLSRDSSGSKKGEMGFGYGEKGEIWIFNNGSFVTWGLTEEEGRSFLREIIRKKGWKVEVGRLEAGEYEVEEVDFVVDPTAKTHILGNLILLGRPPSLSTFSPSPSLASLLARYTLSLSLSRSSALSVLEDRLDNHIAAVSILPRALQKTGRQPLDRKEVIRKMGELMTLRMNVNTSGGGLDDTPEFYWSEPDLESYFDSIATEFEIKERIDAFNKKLDYAQEVQSTLRALLTESSGHRMEIIIILLITVEVVIALIREGPELVHKFREFIDEHTNTRVRNYTEEIEKLEETLREVREKVPAVGMLASTSTSTEGPELEVKEMRLV</sequence>
<dbReference type="GO" id="GO:0005739">
    <property type="term" value="C:mitochondrion"/>
    <property type="evidence" value="ECO:0007669"/>
    <property type="project" value="UniProtKB-ARBA"/>
</dbReference>
<dbReference type="EMBL" id="CP144544">
    <property type="protein sequence ID" value="WVW83843.1"/>
    <property type="molecule type" value="Genomic_DNA"/>
</dbReference>
<accession>A0A1B9G2C5</accession>
<protein>
    <submittedName>
        <fullName evidence="5">Cytoplasmic protein</fullName>
    </submittedName>
</protein>
<evidence type="ECO:0000313" key="5">
    <source>
        <dbReference type="EMBL" id="OCF25177.1"/>
    </source>
</evidence>
<dbReference type="Pfam" id="PF02582">
    <property type="entry name" value="DUF155"/>
    <property type="match status" value="1"/>
</dbReference>
<organism evidence="5">
    <name type="scientific">Kwoniella bestiolae CBS 10118</name>
    <dbReference type="NCBI Taxonomy" id="1296100"/>
    <lineage>
        <taxon>Eukaryota</taxon>
        <taxon>Fungi</taxon>
        <taxon>Dikarya</taxon>
        <taxon>Basidiomycota</taxon>
        <taxon>Agaricomycotina</taxon>
        <taxon>Tremellomycetes</taxon>
        <taxon>Tremellales</taxon>
        <taxon>Cryptococcaceae</taxon>
        <taxon>Kwoniella</taxon>
    </lineage>
</organism>
<feature type="region of interest" description="Disordered" evidence="3">
    <location>
        <begin position="48"/>
        <end position="82"/>
    </location>
</feature>
<dbReference type="GO" id="GO:0070131">
    <property type="term" value="P:positive regulation of mitochondrial translation"/>
    <property type="evidence" value="ECO:0007669"/>
    <property type="project" value="TreeGrafter"/>
</dbReference>
<dbReference type="Proteomes" id="UP000092730">
    <property type="component" value="Chromosome 4"/>
</dbReference>
<evidence type="ECO:0000313" key="6">
    <source>
        <dbReference type="EMBL" id="WVW83843.1"/>
    </source>
</evidence>
<dbReference type="PANTHER" id="PTHR16255">
    <property type="entry name" value="REQUIRED FOR MEIOTIC NUCLEAR DIVISION PROTEIN 1 HOMOLOG"/>
    <property type="match status" value="1"/>
</dbReference>
<dbReference type="RefSeq" id="XP_019046247.1">
    <property type="nucleotide sequence ID" value="XM_019191617.1"/>
</dbReference>
<comment type="similarity">
    <text evidence="1">Belongs to the RMD1/sif2 family.</text>
</comment>
<feature type="domain" description="DUF155" evidence="4">
    <location>
        <begin position="209"/>
        <end position="399"/>
    </location>
</feature>
<reference evidence="5" key="1">
    <citation type="submission" date="2013-07" db="EMBL/GenBank/DDBJ databases">
        <title>The Genome Sequence of Cryptococcus bestiolae CBS10118.</title>
        <authorList>
            <consortium name="The Broad Institute Genome Sequencing Platform"/>
            <person name="Cuomo C."/>
            <person name="Litvintseva A."/>
            <person name="Chen Y."/>
            <person name="Heitman J."/>
            <person name="Sun S."/>
            <person name="Springer D."/>
            <person name="Dromer F."/>
            <person name="Young S.K."/>
            <person name="Zeng Q."/>
            <person name="Gargeya S."/>
            <person name="Fitzgerald M."/>
            <person name="Abouelleil A."/>
            <person name="Alvarado L."/>
            <person name="Berlin A.M."/>
            <person name="Chapman S.B."/>
            <person name="Dewar J."/>
            <person name="Goldberg J."/>
            <person name="Griggs A."/>
            <person name="Gujja S."/>
            <person name="Hansen M."/>
            <person name="Howarth C."/>
            <person name="Imamovic A."/>
            <person name="Larimer J."/>
            <person name="McCowan C."/>
            <person name="Murphy C."/>
            <person name="Pearson M."/>
            <person name="Priest M."/>
            <person name="Roberts A."/>
            <person name="Saif S."/>
            <person name="Shea T."/>
            <person name="Sykes S."/>
            <person name="Wortman J."/>
            <person name="Nusbaum C."/>
            <person name="Birren B."/>
        </authorList>
    </citation>
    <scope>NUCLEOTIDE SEQUENCE [LARGE SCALE GENOMIC DNA]</scope>
    <source>
        <strain evidence="5">CBS 10118</strain>
    </source>
</reference>
<dbReference type="GeneID" id="30209387"/>
<feature type="coiled-coil region" evidence="2">
    <location>
        <begin position="456"/>
        <end position="483"/>
    </location>
</feature>
<proteinExistence type="inferred from homology"/>
<evidence type="ECO:0000256" key="3">
    <source>
        <dbReference type="SAM" id="MobiDB-lite"/>
    </source>
</evidence>
<dbReference type="OrthoDB" id="242766at2759"/>